<accession>A0AAV7SMQ1</accession>
<dbReference type="Proteomes" id="UP001066276">
    <property type="component" value="Chromosome 4_2"/>
</dbReference>
<feature type="compositionally biased region" description="Basic residues" evidence="1">
    <location>
        <begin position="1"/>
        <end position="14"/>
    </location>
</feature>
<evidence type="ECO:0000313" key="3">
    <source>
        <dbReference type="Proteomes" id="UP001066276"/>
    </source>
</evidence>
<reference evidence="2" key="1">
    <citation type="journal article" date="2022" name="bioRxiv">
        <title>Sequencing and chromosome-scale assembly of the giantPleurodeles waltlgenome.</title>
        <authorList>
            <person name="Brown T."/>
            <person name="Elewa A."/>
            <person name="Iarovenko S."/>
            <person name="Subramanian E."/>
            <person name="Araus A.J."/>
            <person name="Petzold A."/>
            <person name="Susuki M."/>
            <person name="Suzuki K.-i.T."/>
            <person name="Hayashi T."/>
            <person name="Toyoda A."/>
            <person name="Oliveira C."/>
            <person name="Osipova E."/>
            <person name="Leigh N.D."/>
            <person name="Simon A."/>
            <person name="Yun M.H."/>
        </authorList>
    </citation>
    <scope>NUCLEOTIDE SEQUENCE</scope>
    <source>
        <strain evidence="2">20211129_DDA</strain>
        <tissue evidence="2">Liver</tissue>
    </source>
</reference>
<feature type="region of interest" description="Disordered" evidence="1">
    <location>
        <begin position="1"/>
        <end position="23"/>
    </location>
</feature>
<proteinExistence type="predicted"/>
<evidence type="ECO:0000256" key="1">
    <source>
        <dbReference type="SAM" id="MobiDB-lite"/>
    </source>
</evidence>
<sequence length="68" mass="7366">MCHVRHALHRPKKSAKFDRPSDLIPPDRVARRVLGAAGVEKETERQRVASEVVGEASRTGGTLLPGPA</sequence>
<protein>
    <submittedName>
        <fullName evidence="2">Uncharacterized protein</fullName>
    </submittedName>
</protein>
<name>A0AAV7SMQ1_PLEWA</name>
<dbReference type="EMBL" id="JANPWB010000008">
    <property type="protein sequence ID" value="KAJ1165385.1"/>
    <property type="molecule type" value="Genomic_DNA"/>
</dbReference>
<dbReference type="AlphaFoldDB" id="A0AAV7SMQ1"/>
<keyword evidence="3" id="KW-1185">Reference proteome</keyword>
<organism evidence="2 3">
    <name type="scientific">Pleurodeles waltl</name>
    <name type="common">Iberian ribbed newt</name>
    <dbReference type="NCBI Taxonomy" id="8319"/>
    <lineage>
        <taxon>Eukaryota</taxon>
        <taxon>Metazoa</taxon>
        <taxon>Chordata</taxon>
        <taxon>Craniata</taxon>
        <taxon>Vertebrata</taxon>
        <taxon>Euteleostomi</taxon>
        <taxon>Amphibia</taxon>
        <taxon>Batrachia</taxon>
        <taxon>Caudata</taxon>
        <taxon>Salamandroidea</taxon>
        <taxon>Salamandridae</taxon>
        <taxon>Pleurodelinae</taxon>
        <taxon>Pleurodeles</taxon>
    </lineage>
</organism>
<feature type="region of interest" description="Disordered" evidence="1">
    <location>
        <begin position="36"/>
        <end position="68"/>
    </location>
</feature>
<comment type="caution">
    <text evidence="2">The sequence shown here is derived from an EMBL/GenBank/DDBJ whole genome shotgun (WGS) entry which is preliminary data.</text>
</comment>
<gene>
    <name evidence="2" type="ORF">NDU88_005813</name>
</gene>
<feature type="compositionally biased region" description="Basic and acidic residues" evidence="1">
    <location>
        <begin position="39"/>
        <end position="48"/>
    </location>
</feature>
<evidence type="ECO:0000313" key="2">
    <source>
        <dbReference type="EMBL" id="KAJ1165385.1"/>
    </source>
</evidence>